<evidence type="ECO:0000256" key="7">
    <source>
        <dbReference type="ARBA" id="ARBA00050529"/>
    </source>
</evidence>
<keyword evidence="5" id="KW-0560">Oxidoreductase</keyword>
<evidence type="ECO:0000256" key="6">
    <source>
        <dbReference type="ARBA" id="ARBA00023004"/>
    </source>
</evidence>
<evidence type="ECO:0000256" key="9">
    <source>
        <dbReference type="ARBA" id="ARBA00066614"/>
    </source>
</evidence>
<keyword evidence="4" id="KW-0223">Dioxygenase</keyword>
<protein>
    <recommendedName>
        <fullName evidence="10">Alpha-ketoglutarate-dependent sulfate ester dioxygenase</fullName>
        <ecNumber evidence="9">1.14.11.77</ecNumber>
    </recommendedName>
    <alternativeName>
        <fullName evidence="11">Type II alkyl sulfatase</fullName>
    </alternativeName>
</protein>
<feature type="domain" description="TauD/TfdA-like" evidence="12">
    <location>
        <begin position="15"/>
        <end position="279"/>
    </location>
</feature>
<dbReference type="InterPro" id="IPR042098">
    <property type="entry name" value="TauD-like_sf"/>
</dbReference>
<dbReference type="InterPro" id="IPR051323">
    <property type="entry name" value="AtsK-like"/>
</dbReference>
<name>A0A3T1DF28_9BACL</name>
<dbReference type="Pfam" id="PF02668">
    <property type="entry name" value="TauD"/>
    <property type="match status" value="1"/>
</dbReference>
<dbReference type="Gene3D" id="3.60.130.10">
    <property type="entry name" value="Clavaminate synthase-like"/>
    <property type="match status" value="1"/>
</dbReference>
<comment type="catalytic activity">
    <reaction evidence="8">
        <text>2-ethylhexyl sulfate + 2-oxoglutarate + O2 = 2-ethylhexanal + sulfate + succinate + CO2 + H(+)</text>
        <dbReference type="Rhea" id="RHEA:47620"/>
        <dbReference type="ChEBI" id="CHEBI:15378"/>
        <dbReference type="ChEBI" id="CHEBI:15379"/>
        <dbReference type="ChEBI" id="CHEBI:16189"/>
        <dbReference type="ChEBI" id="CHEBI:16526"/>
        <dbReference type="ChEBI" id="CHEBI:16810"/>
        <dbReference type="ChEBI" id="CHEBI:30031"/>
        <dbReference type="ChEBI" id="CHEBI:87808"/>
        <dbReference type="ChEBI" id="CHEBI:87809"/>
        <dbReference type="EC" id="1.14.11.77"/>
    </reaction>
</comment>
<evidence type="ECO:0000256" key="1">
    <source>
        <dbReference type="ARBA" id="ARBA00001954"/>
    </source>
</evidence>
<evidence type="ECO:0000313" key="14">
    <source>
        <dbReference type="Proteomes" id="UP000289856"/>
    </source>
</evidence>
<evidence type="ECO:0000256" key="2">
    <source>
        <dbReference type="ARBA" id="ARBA00005896"/>
    </source>
</evidence>
<dbReference type="GO" id="GO:0005737">
    <property type="term" value="C:cytoplasm"/>
    <property type="evidence" value="ECO:0007669"/>
    <property type="project" value="TreeGrafter"/>
</dbReference>
<dbReference type="FunFam" id="3.60.130.10:FF:000002">
    <property type="entry name" value="Alpha-ketoglutarate-dependent taurine dioxygenase"/>
    <property type="match status" value="1"/>
</dbReference>
<evidence type="ECO:0000256" key="11">
    <source>
        <dbReference type="ARBA" id="ARBA00078517"/>
    </source>
</evidence>
<proteinExistence type="inferred from homology"/>
<dbReference type="Proteomes" id="UP000289856">
    <property type="component" value="Chromosome"/>
</dbReference>
<sequence length="303" mass="33101">MSTQIESAPTGALEIVPIGGKVGAEVQGIRLSGQLGETEISSIKQALAEHKVLFFRGQQHLDDAEHEAFAKQLGELYSHPTVPTKAGTSSILELDSHHGGRANAWHTDITFVDAYPSASILRSVVIPATGGDTVWSNTAAAYNSLPAELQALADSLWAIHTNDQDYAARRPDRSKEEIQAYRKQFASTVYETEHPVVRVHPVTGEKSLLLGGFVKKILGVSPSESAHLLEIFQTHVTKLENTIRWRWSVGDVVIWDNRATQHIAVNDYGDQHRVVRRVTLAGEVPVGVEGKPSFTHSKAPLEA</sequence>
<evidence type="ECO:0000256" key="3">
    <source>
        <dbReference type="ARBA" id="ARBA00022723"/>
    </source>
</evidence>
<dbReference type="GO" id="GO:0016706">
    <property type="term" value="F:2-oxoglutarate-dependent dioxygenase activity"/>
    <property type="evidence" value="ECO:0007669"/>
    <property type="project" value="TreeGrafter"/>
</dbReference>
<evidence type="ECO:0000313" key="13">
    <source>
        <dbReference type="EMBL" id="BBI36692.1"/>
    </source>
</evidence>
<dbReference type="EMBL" id="AP019400">
    <property type="protein sequence ID" value="BBI36692.1"/>
    <property type="molecule type" value="Genomic_DNA"/>
</dbReference>
<dbReference type="RefSeq" id="WP_130616176.1">
    <property type="nucleotide sequence ID" value="NZ_AP019400.1"/>
</dbReference>
<evidence type="ECO:0000256" key="5">
    <source>
        <dbReference type="ARBA" id="ARBA00023002"/>
    </source>
</evidence>
<accession>A0A3T1DF28</accession>
<dbReference type="OrthoDB" id="581608at2"/>
<gene>
    <name evidence="13" type="ORF">KCTCHS21_60910</name>
</gene>
<evidence type="ECO:0000256" key="8">
    <source>
        <dbReference type="ARBA" id="ARBA00051250"/>
    </source>
</evidence>
<dbReference type="PANTHER" id="PTHR30468">
    <property type="entry name" value="ALPHA-KETOGLUTARATE-DEPENDENT SULFONATE DIOXYGENASE"/>
    <property type="match status" value="1"/>
</dbReference>
<dbReference type="PANTHER" id="PTHR30468:SF5">
    <property type="entry name" value="ALPHA-KETOGLUTARATE-DEPENDENT SULFATE ESTER DIOXYGENASE"/>
    <property type="match status" value="1"/>
</dbReference>
<dbReference type="AlphaFoldDB" id="A0A3T1DF28"/>
<dbReference type="SUPFAM" id="SSF51197">
    <property type="entry name" value="Clavaminate synthase-like"/>
    <property type="match status" value="1"/>
</dbReference>
<dbReference type="InterPro" id="IPR003819">
    <property type="entry name" value="TauD/TfdA-like"/>
</dbReference>
<evidence type="ECO:0000256" key="4">
    <source>
        <dbReference type="ARBA" id="ARBA00022964"/>
    </source>
</evidence>
<dbReference type="KEGG" id="cohn:KCTCHS21_60910"/>
<evidence type="ECO:0000259" key="12">
    <source>
        <dbReference type="Pfam" id="PF02668"/>
    </source>
</evidence>
<comment type="cofactor">
    <cofactor evidence="1">
        <name>Fe(2+)</name>
        <dbReference type="ChEBI" id="CHEBI:29033"/>
    </cofactor>
</comment>
<keyword evidence="14" id="KW-1185">Reference proteome</keyword>
<keyword evidence="6" id="KW-0408">Iron</keyword>
<reference evidence="13 14" key="1">
    <citation type="submission" date="2019-01" db="EMBL/GenBank/DDBJ databases">
        <title>Complete genome sequence of Cohnella hallensis HS21 isolated from Korean fir (Abies koreana) rhizospheric soil.</title>
        <authorList>
            <person name="Jiang L."/>
            <person name="Kang S.W."/>
            <person name="Kim S."/>
            <person name="Jung J."/>
            <person name="Kim C.Y."/>
            <person name="Kim D.H."/>
            <person name="Kim S.W."/>
            <person name="Lee J."/>
        </authorList>
    </citation>
    <scope>NUCLEOTIDE SEQUENCE [LARGE SCALE GENOMIC DNA]</scope>
    <source>
        <strain evidence="13 14">HS21</strain>
    </source>
</reference>
<dbReference type="EC" id="1.14.11.77" evidence="9"/>
<dbReference type="GO" id="GO:0046872">
    <property type="term" value="F:metal ion binding"/>
    <property type="evidence" value="ECO:0007669"/>
    <property type="project" value="UniProtKB-KW"/>
</dbReference>
<evidence type="ECO:0000256" key="10">
    <source>
        <dbReference type="ARBA" id="ARBA00067109"/>
    </source>
</evidence>
<comment type="catalytic activity">
    <reaction evidence="7">
        <text>a primary linear alkyl sulfate ester + 2-oxoglutarate + O2 = an aldehyde + sulfate + succinate + CO2 + H(+)</text>
        <dbReference type="Rhea" id="RHEA:65716"/>
        <dbReference type="ChEBI" id="CHEBI:15378"/>
        <dbReference type="ChEBI" id="CHEBI:15379"/>
        <dbReference type="ChEBI" id="CHEBI:16189"/>
        <dbReference type="ChEBI" id="CHEBI:16526"/>
        <dbReference type="ChEBI" id="CHEBI:16810"/>
        <dbReference type="ChEBI" id="CHEBI:17478"/>
        <dbReference type="ChEBI" id="CHEBI:30031"/>
        <dbReference type="ChEBI" id="CHEBI:157685"/>
        <dbReference type="EC" id="1.14.11.77"/>
    </reaction>
</comment>
<organism evidence="13 14">
    <name type="scientific">Cohnella abietis</name>
    <dbReference type="NCBI Taxonomy" id="2507935"/>
    <lineage>
        <taxon>Bacteria</taxon>
        <taxon>Bacillati</taxon>
        <taxon>Bacillota</taxon>
        <taxon>Bacilli</taxon>
        <taxon>Bacillales</taxon>
        <taxon>Paenibacillaceae</taxon>
        <taxon>Cohnella</taxon>
    </lineage>
</organism>
<keyword evidence="3" id="KW-0479">Metal-binding</keyword>
<comment type="similarity">
    <text evidence="2">Belongs to the TfdA dioxygenase family.</text>
</comment>